<dbReference type="InterPro" id="IPR036390">
    <property type="entry name" value="WH_DNA-bd_sf"/>
</dbReference>
<gene>
    <name evidence="7" type="ORF">DVH24_028480</name>
</gene>
<keyword evidence="3" id="KW-0645">Protease</keyword>
<evidence type="ECO:0000256" key="1">
    <source>
        <dbReference type="ARBA" id="ARBA00009431"/>
    </source>
</evidence>
<evidence type="ECO:0000256" key="5">
    <source>
        <dbReference type="ARBA" id="ARBA00023180"/>
    </source>
</evidence>
<evidence type="ECO:0000256" key="4">
    <source>
        <dbReference type="ARBA" id="ARBA00022801"/>
    </source>
</evidence>
<comment type="similarity">
    <text evidence="1">Belongs to the peptidase S10 family.</text>
</comment>
<organism evidence="7 8">
    <name type="scientific">Malus domestica</name>
    <name type="common">Apple</name>
    <name type="synonym">Pyrus malus</name>
    <dbReference type="NCBI Taxonomy" id="3750"/>
    <lineage>
        <taxon>Eukaryota</taxon>
        <taxon>Viridiplantae</taxon>
        <taxon>Streptophyta</taxon>
        <taxon>Embryophyta</taxon>
        <taxon>Tracheophyta</taxon>
        <taxon>Spermatophyta</taxon>
        <taxon>Magnoliopsida</taxon>
        <taxon>eudicotyledons</taxon>
        <taxon>Gunneridae</taxon>
        <taxon>Pentapetalae</taxon>
        <taxon>rosids</taxon>
        <taxon>fabids</taxon>
        <taxon>Rosales</taxon>
        <taxon>Rosaceae</taxon>
        <taxon>Amygdaloideae</taxon>
        <taxon>Maleae</taxon>
        <taxon>Malus</taxon>
    </lineage>
</organism>
<evidence type="ECO:0000313" key="7">
    <source>
        <dbReference type="EMBL" id="RXH86980.1"/>
    </source>
</evidence>
<evidence type="ECO:0000256" key="2">
    <source>
        <dbReference type="ARBA" id="ARBA00022645"/>
    </source>
</evidence>
<dbReference type="GO" id="GO:0005634">
    <property type="term" value="C:nucleus"/>
    <property type="evidence" value="ECO:0007669"/>
    <property type="project" value="TreeGrafter"/>
</dbReference>
<dbReference type="SUPFAM" id="SSF53474">
    <property type="entry name" value="alpha/beta-Hydrolases"/>
    <property type="match status" value="1"/>
</dbReference>
<dbReference type="PANTHER" id="PTHR28637">
    <property type="entry name" value="DNA REPLICATION FACTOR CDT1"/>
    <property type="match status" value="1"/>
</dbReference>
<dbReference type="InterPro" id="IPR045173">
    <property type="entry name" value="Cdt1"/>
</dbReference>
<dbReference type="Pfam" id="PF00450">
    <property type="entry name" value="Peptidase_S10"/>
    <property type="match status" value="1"/>
</dbReference>
<evidence type="ECO:0000313" key="8">
    <source>
        <dbReference type="Proteomes" id="UP000290289"/>
    </source>
</evidence>
<dbReference type="GO" id="GO:0003677">
    <property type="term" value="F:DNA binding"/>
    <property type="evidence" value="ECO:0007669"/>
    <property type="project" value="InterPro"/>
</dbReference>
<dbReference type="GO" id="GO:0004185">
    <property type="term" value="F:serine-type carboxypeptidase activity"/>
    <property type="evidence" value="ECO:0007669"/>
    <property type="project" value="InterPro"/>
</dbReference>
<dbReference type="Proteomes" id="UP000290289">
    <property type="component" value="Chromosome 10"/>
</dbReference>
<dbReference type="GO" id="GO:0030174">
    <property type="term" value="P:regulation of DNA-templated DNA replication initiation"/>
    <property type="evidence" value="ECO:0007669"/>
    <property type="project" value="InterPro"/>
</dbReference>
<dbReference type="InterPro" id="IPR001563">
    <property type="entry name" value="Peptidase_S10"/>
</dbReference>
<evidence type="ECO:0000256" key="3">
    <source>
        <dbReference type="ARBA" id="ARBA00022670"/>
    </source>
</evidence>
<dbReference type="EMBL" id="RDQH01000336">
    <property type="protein sequence ID" value="RXH86980.1"/>
    <property type="molecule type" value="Genomic_DNA"/>
</dbReference>
<accession>A0A498IUV9</accession>
<dbReference type="InterPro" id="IPR033124">
    <property type="entry name" value="Ser_caboxypep_his_AS"/>
</dbReference>
<dbReference type="InterPro" id="IPR029058">
    <property type="entry name" value="AB_hydrolase_fold"/>
</dbReference>
<dbReference type="SMART" id="SM01075">
    <property type="entry name" value="CDT1"/>
    <property type="match status" value="1"/>
</dbReference>
<keyword evidence="5" id="KW-0325">Glycoprotein</keyword>
<keyword evidence="8" id="KW-1185">Reference proteome</keyword>
<dbReference type="Gene3D" id="3.40.50.1820">
    <property type="entry name" value="alpha/beta hydrolase"/>
    <property type="match status" value="1"/>
</dbReference>
<dbReference type="SUPFAM" id="SSF46785">
    <property type="entry name" value="Winged helix' DNA-binding domain"/>
    <property type="match status" value="1"/>
</dbReference>
<dbReference type="PROSITE" id="PS00560">
    <property type="entry name" value="CARBOXYPEPT_SER_HIS"/>
    <property type="match status" value="1"/>
</dbReference>
<reference evidence="7 8" key="1">
    <citation type="submission" date="2018-10" db="EMBL/GenBank/DDBJ databases">
        <title>A high-quality apple genome assembly.</title>
        <authorList>
            <person name="Hu J."/>
        </authorList>
    </citation>
    <scope>NUCLEOTIDE SEQUENCE [LARGE SCALE GENOMIC DNA]</scope>
    <source>
        <strain evidence="8">cv. HFTH1</strain>
        <tissue evidence="7">Young leaf</tissue>
    </source>
</reference>
<evidence type="ECO:0000259" key="6">
    <source>
        <dbReference type="SMART" id="SM01075"/>
    </source>
</evidence>
<name>A0A498IUV9_MALDO</name>
<protein>
    <recommendedName>
        <fullName evidence="6">CDT1 Geminin-binding domain-containing protein</fullName>
    </recommendedName>
</protein>
<keyword evidence="2" id="KW-0121">Carboxypeptidase</keyword>
<comment type="caution">
    <text evidence="7">The sequence shown here is derived from an EMBL/GenBank/DDBJ whole genome shotgun (WGS) entry which is preliminary data.</text>
</comment>
<feature type="domain" description="CDT1 Geminin-binding" evidence="6">
    <location>
        <begin position="47"/>
        <end position="178"/>
    </location>
</feature>
<dbReference type="GO" id="GO:0000076">
    <property type="term" value="P:DNA replication checkpoint signaling"/>
    <property type="evidence" value="ECO:0007669"/>
    <property type="project" value="TreeGrafter"/>
</dbReference>
<dbReference type="InterPro" id="IPR014939">
    <property type="entry name" value="CDT1_Gemini-bd-like"/>
</dbReference>
<dbReference type="PANTHER" id="PTHR28637:SF1">
    <property type="entry name" value="DNA REPLICATION FACTOR CDT1"/>
    <property type="match status" value="1"/>
</dbReference>
<dbReference type="AlphaFoldDB" id="A0A498IUV9"/>
<dbReference type="GO" id="GO:0070182">
    <property type="term" value="F:DNA polymerase binding"/>
    <property type="evidence" value="ECO:0007669"/>
    <property type="project" value="TreeGrafter"/>
</dbReference>
<keyword evidence="4" id="KW-0378">Hydrolase</keyword>
<sequence>MGTDPQSNQLLRSNLRDERSILGLGKTRLRPMWSLWEAIGKVRFREFRYEILSEFFNCLDASIRLLQLRGLMPSFTNLCPKIKCLTDRRFRISHLAQLKFVLPKVVEITKVLVKDGITNNMKPDLRVTMKVDAVENDDKLKYEGGGHMHLRRAFHHRLGEISKSHLEGYEILEETLPQPFNCAEQHMHQDTIKCSLSSSPEALTGVHTVKQPEAFKISHQGDATAEALIEFYHDSGSMIKYHKNLTAKGYRALIYSGDHDMCVPFTGSEAWTRSLGYKIVDEWRPWTSNGQVAGYTQGYENNLTFLTVKGSGHTVPEYKPREAFDLFSRFLAGKPQ</sequence>
<proteinExistence type="inferred from homology"/>
<dbReference type="GO" id="GO:0071163">
    <property type="term" value="P:DNA replication preinitiation complex assembly"/>
    <property type="evidence" value="ECO:0007669"/>
    <property type="project" value="InterPro"/>
</dbReference>
<dbReference type="Pfam" id="PF08839">
    <property type="entry name" value="CDT1"/>
    <property type="match status" value="1"/>
</dbReference>
<dbReference type="GO" id="GO:0000278">
    <property type="term" value="P:mitotic cell cycle"/>
    <property type="evidence" value="ECO:0007669"/>
    <property type="project" value="TreeGrafter"/>
</dbReference>
<dbReference type="GO" id="GO:0006508">
    <property type="term" value="P:proteolysis"/>
    <property type="evidence" value="ECO:0007669"/>
    <property type="project" value="UniProtKB-KW"/>
</dbReference>